<name>J3N1J7_ORYBR</name>
<dbReference type="AlphaFoldDB" id="J3N1J7"/>
<evidence type="ECO:0000313" key="3">
    <source>
        <dbReference type="Proteomes" id="UP000006038"/>
    </source>
</evidence>
<sequence>QFYLTPVDLTPINKHQEFEREGTQTVDRNPLVEMSIPVTYPNQAQAERMQKKKRERRISVISDG</sequence>
<evidence type="ECO:0000256" key="1">
    <source>
        <dbReference type="SAM" id="MobiDB-lite"/>
    </source>
</evidence>
<protein>
    <submittedName>
        <fullName evidence="2">Uncharacterized protein</fullName>
    </submittedName>
</protein>
<dbReference type="Proteomes" id="UP000006038">
    <property type="component" value="Chromosome 10"/>
</dbReference>
<dbReference type="Gramene" id="OB10G13950.1">
    <property type="protein sequence ID" value="OB10G13950.1"/>
    <property type="gene ID" value="OB10G13950"/>
</dbReference>
<keyword evidence="3" id="KW-1185">Reference proteome</keyword>
<evidence type="ECO:0000313" key="2">
    <source>
        <dbReference type="EnsemblPlants" id="OB10G13950.1"/>
    </source>
</evidence>
<reference evidence="2" key="1">
    <citation type="journal article" date="2013" name="Nat. Commun.">
        <title>Whole-genome sequencing of Oryza brachyantha reveals mechanisms underlying Oryza genome evolution.</title>
        <authorList>
            <person name="Chen J."/>
            <person name="Huang Q."/>
            <person name="Gao D."/>
            <person name="Wang J."/>
            <person name="Lang Y."/>
            <person name="Liu T."/>
            <person name="Li B."/>
            <person name="Bai Z."/>
            <person name="Luis Goicoechea J."/>
            <person name="Liang C."/>
            <person name="Chen C."/>
            <person name="Zhang W."/>
            <person name="Sun S."/>
            <person name="Liao Y."/>
            <person name="Zhang X."/>
            <person name="Yang L."/>
            <person name="Song C."/>
            <person name="Wang M."/>
            <person name="Shi J."/>
            <person name="Liu G."/>
            <person name="Liu J."/>
            <person name="Zhou H."/>
            <person name="Zhou W."/>
            <person name="Yu Q."/>
            <person name="An N."/>
            <person name="Chen Y."/>
            <person name="Cai Q."/>
            <person name="Wang B."/>
            <person name="Liu B."/>
            <person name="Min J."/>
            <person name="Huang Y."/>
            <person name="Wu H."/>
            <person name="Li Z."/>
            <person name="Zhang Y."/>
            <person name="Yin Y."/>
            <person name="Song W."/>
            <person name="Jiang J."/>
            <person name="Jackson S.A."/>
            <person name="Wing R.A."/>
            <person name="Wang J."/>
            <person name="Chen M."/>
        </authorList>
    </citation>
    <scope>NUCLEOTIDE SEQUENCE [LARGE SCALE GENOMIC DNA]</scope>
    <source>
        <strain evidence="2">cv. IRGC 101232</strain>
    </source>
</reference>
<dbReference type="HOGENOM" id="CLU_2874516_0_0_1"/>
<reference evidence="2" key="2">
    <citation type="submission" date="2013-04" db="UniProtKB">
        <authorList>
            <consortium name="EnsemblPlants"/>
        </authorList>
    </citation>
    <scope>IDENTIFICATION</scope>
</reference>
<organism evidence="2">
    <name type="scientific">Oryza brachyantha</name>
    <name type="common">malo sina</name>
    <dbReference type="NCBI Taxonomy" id="4533"/>
    <lineage>
        <taxon>Eukaryota</taxon>
        <taxon>Viridiplantae</taxon>
        <taxon>Streptophyta</taxon>
        <taxon>Embryophyta</taxon>
        <taxon>Tracheophyta</taxon>
        <taxon>Spermatophyta</taxon>
        <taxon>Magnoliopsida</taxon>
        <taxon>Liliopsida</taxon>
        <taxon>Poales</taxon>
        <taxon>Poaceae</taxon>
        <taxon>BOP clade</taxon>
        <taxon>Oryzoideae</taxon>
        <taxon>Oryzeae</taxon>
        <taxon>Oryzinae</taxon>
        <taxon>Oryza</taxon>
    </lineage>
</organism>
<accession>J3N1J7</accession>
<dbReference type="EnsemblPlants" id="OB10G13950.1">
    <property type="protein sequence ID" value="OB10G13950.1"/>
    <property type="gene ID" value="OB10G13950"/>
</dbReference>
<feature type="region of interest" description="Disordered" evidence="1">
    <location>
        <begin position="43"/>
        <end position="64"/>
    </location>
</feature>
<proteinExistence type="predicted"/>